<evidence type="ECO:0000256" key="1">
    <source>
        <dbReference type="SAM" id="MobiDB-lite"/>
    </source>
</evidence>
<dbReference type="AlphaFoldDB" id="A0AAV4RVW2"/>
<protein>
    <submittedName>
        <fullName evidence="2">Uncharacterized protein</fullName>
    </submittedName>
</protein>
<evidence type="ECO:0000313" key="3">
    <source>
        <dbReference type="Proteomes" id="UP001054945"/>
    </source>
</evidence>
<name>A0AAV4RVW2_CAEEX</name>
<feature type="region of interest" description="Disordered" evidence="1">
    <location>
        <begin position="1"/>
        <end position="22"/>
    </location>
</feature>
<feature type="region of interest" description="Disordered" evidence="1">
    <location>
        <begin position="39"/>
        <end position="60"/>
    </location>
</feature>
<keyword evidence="3" id="KW-1185">Reference proteome</keyword>
<comment type="caution">
    <text evidence="2">The sequence shown here is derived from an EMBL/GenBank/DDBJ whole genome shotgun (WGS) entry which is preliminary data.</text>
</comment>
<reference evidence="2 3" key="1">
    <citation type="submission" date="2021-06" db="EMBL/GenBank/DDBJ databases">
        <title>Caerostris extrusa draft genome.</title>
        <authorList>
            <person name="Kono N."/>
            <person name="Arakawa K."/>
        </authorList>
    </citation>
    <scope>NUCLEOTIDE SEQUENCE [LARGE SCALE GENOMIC DNA]</scope>
</reference>
<dbReference type="EMBL" id="BPLR01008375">
    <property type="protein sequence ID" value="GIY24267.1"/>
    <property type="molecule type" value="Genomic_DNA"/>
</dbReference>
<proteinExistence type="predicted"/>
<gene>
    <name evidence="2" type="ORF">CEXT_414821</name>
</gene>
<accession>A0AAV4RVW2</accession>
<evidence type="ECO:0000313" key="2">
    <source>
        <dbReference type="EMBL" id="GIY24267.1"/>
    </source>
</evidence>
<organism evidence="2 3">
    <name type="scientific">Caerostris extrusa</name>
    <name type="common">Bark spider</name>
    <name type="synonym">Caerostris bankana</name>
    <dbReference type="NCBI Taxonomy" id="172846"/>
    <lineage>
        <taxon>Eukaryota</taxon>
        <taxon>Metazoa</taxon>
        <taxon>Ecdysozoa</taxon>
        <taxon>Arthropoda</taxon>
        <taxon>Chelicerata</taxon>
        <taxon>Arachnida</taxon>
        <taxon>Araneae</taxon>
        <taxon>Araneomorphae</taxon>
        <taxon>Entelegynae</taxon>
        <taxon>Araneoidea</taxon>
        <taxon>Araneidae</taxon>
        <taxon>Caerostris</taxon>
    </lineage>
</organism>
<sequence>MPLEAEAEKGAAEIRARERADSSVDKTLKHFDKNSNISTDVKENWSGRNRRKGSEREKKIPPFEIDFHPSFYDSIPFTAIRSKASNICGTFPPLFLSE</sequence>
<dbReference type="Proteomes" id="UP001054945">
    <property type="component" value="Unassembled WGS sequence"/>
</dbReference>